<feature type="region of interest" description="Disordered" evidence="1">
    <location>
        <begin position="1"/>
        <end position="35"/>
    </location>
</feature>
<dbReference type="Gene3D" id="2.40.70.10">
    <property type="entry name" value="Acid Proteases"/>
    <property type="match status" value="1"/>
</dbReference>
<evidence type="ECO:0000313" key="3">
    <source>
        <dbReference type="RefSeq" id="XP_009759954.1"/>
    </source>
</evidence>
<reference evidence="3" key="2">
    <citation type="submission" date="2025-08" db="UniProtKB">
        <authorList>
            <consortium name="RefSeq"/>
        </authorList>
    </citation>
    <scope>IDENTIFICATION</scope>
    <source>
        <tissue evidence="3">Leaf</tissue>
    </source>
</reference>
<feature type="compositionally biased region" description="Basic and acidic residues" evidence="1">
    <location>
        <begin position="1"/>
        <end position="13"/>
    </location>
</feature>
<dbReference type="InterPro" id="IPR021109">
    <property type="entry name" value="Peptidase_aspartic_dom_sf"/>
</dbReference>
<dbReference type="RefSeq" id="XP_009759954.1">
    <property type="nucleotide sequence ID" value="XM_009761652.1"/>
</dbReference>
<keyword evidence="2" id="KW-1185">Reference proteome</keyword>
<name>A0A1U7VCB6_NICSY</name>
<dbReference type="CDD" id="cd00303">
    <property type="entry name" value="retropepsin_like"/>
    <property type="match status" value="1"/>
</dbReference>
<dbReference type="Proteomes" id="UP000189701">
    <property type="component" value="Unplaced"/>
</dbReference>
<protein>
    <submittedName>
        <fullName evidence="3">Uncharacterized protein LOC104212408</fullName>
    </submittedName>
</protein>
<proteinExistence type="predicted"/>
<organism evidence="2 3">
    <name type="scientific">Nicotiana sylvestris</name>
    <name type="common">Wood tobacco</name>
    <name type="synonym">South American tobacco</name>
    <dbReference type="NCBI Taxonomy" id="4096"/>
    <lineage>
        <taxon>Eukaryota</taxon>
        <taxon>Viridiplantae</taxon>
        <taxon>Streptophyta</taxon>
        <taxon>Embryophyta</taxon>
        <taxon>Tracheophyta</taxon>
        <taxon>Spermatophyta</taxon>
        <taxon>Magnoliopsida</taxon>
        <taxon>eudicotyledons</taxon>
        <taxon>Gunneridae</taxon>
        <taxon>Pentapetalae</taxon>
        <taxon>asterids</taxon>
        <taxon>lamiids</taxon>
        <taxon>Solanales</taxon>
        <taxon>Solanaceae</taxon>
        <taxon>Nicotianoideae</taxon>
        <taxon>Nicotianeae</taxon>
        <taxon>Nicotiana</taxon>
    </lineage>
</organism>
<dbReference type="PANTHER" id="PTHR33240">
    <property type="entry name" value="OS08G0508500 PROTEIN"/>
    <property type="match status" value="1"/>
</dbReference>
<accession>A0A1U7VCB6</accession>
<dbReference type="PANTHER" id="PTHR33240:SF14">
    <property type="entry name" value="GAG_POL POLYPROTEIN"/>
    <property type="match status" value="1"/>
</dbReference>
<dbReference type="AlphaFoldDB" id="A0A1U7VCB6"/>
<evidence type="ECO:0000313" key="2">
    <source>
        <dbReference type="Proteomes" id="UP000189701"/>
    </source>
</evidence>
<reference evidence="2" key="1">
    <citation type="journal article" date="2013" name="Genome Biol.">
        <title>Reference genomes and transcriptomes of Nicotiana sylvestris and Nicotiana tomentosiformis.</title>
        <authorList>
            <person name="Sierro N."/>
            <person name="Battey J.N."/>
            <person name="Ouadi S."/>
            <person name="Bovet L."/>
            <person name="Goepfert S."/>
            <person name="Bakaher N."/>
            <person name="Peitsch M.C."/>
            <person name="Ivanov N.V."/>
        </authorList>
    </citation>
    <scope>NUCLEOTIDE SEQUENCE [LARGE SCALE GENOMIC DNA]</scope>
</reference>
<dbReference type="eggNOG" id="KOG0017">
    <property type="taxonomic scope" value="Eukaryota"/>
</dbReference>
<sequence length="240" mass="26655">MIEIVNKDGDPKKPSKSVMMIRPSESKPVKTPIITKPTSSMAEGLTDKLSIPNDKPLVVVSKGFPNDAETKQRKPKLVVPGVANKHVIIVEGARSPVDSVVTRVLVDNGSSANIYPLSTMHKLKIYAKRIYKNNICVRGFDGGGKDSVGDIMLERSIGPIEFTIEFQVLDVAVSYNLLLGRPWIHVAKEVPSSLHHMVKFVWDRHKIIAHGDENLCDYDDTSIPFIEVEDDKGPWVYQVS</sequence>
<gene>
    <name evidence="3" type="primary">LOC104212408</name>
</gene>
<evidence type="ECO:0000256" key="1">
    <source>
        <dbReference type="SAM" id="MobiDB-lite"/>
    </source>
</evidence>